<evidence type="ECO:0000256" key="1">
    <source>
        <dbReference type="SAM" id="MobiDB-lite"/>
    </source>
</evidence>
<comment type="caution">
    <text evidence="2">The sequence shown here is derived from an EMBL/GenBank/DDBJ whole genome shotgun (WGS) entry which is preliminary data.</text>
</comment>
<dbReference type="Proteomes" id="UP000266673">
    <property type="component" value="Unassembled WGS sequence"/>
</dbReference>
<feature type="compositionally biased region" description="Basic and acidic residues" evidence="1">
    <location>
        <begin position="1"/>
        <end position="20"/>
    </location>
</feature>
<evidence type="ECO:0000313" key="3">
    <source>
        <dbReference type="Proteomes" id="UP000266673"/>
    </source>
</evidence>
<gene>
    <name evidence="2" type="ORF">C2G38_2183937</name>
</gene>
<proteinExistence type="predicted"/>
<feature type="region of interest" description="Disordered" evidence="1">
    <location>
        <begin position="1"/>
        <end position="68"/>
    </location>
</feature>
<accession>A0A397VCJ7</accession>
<feature type="compositionally biased region" description="Basic and acidic residues" evidence="1">
    <location>
        <begin position="27"/>
        <end position="68"/>
    </location>
</feature>
<evidence type="ECO:0000313" key="2">
    <source>
        <dbReference type="EMBL" id="RIB18669.1"/>
    </source>
</evidence>
<organism evidence="2 3">
    <name type="scientific">Gigaspora rosea</name>
    <dbReference type="NCBI Taxonomy" id="44941"/>
    <lineage>
        <taxon>Eukaryota</taxon>
        <taxon>Fungi</taxon>
        <taxon>Fungi incertae sedis</taxon>
        <taxon>Mucoromycota</taxon>
        <taxon>Glomeromycotina</taxon>
        <taxon>Glomeromycetes</taxon>
        <taxon>Diversisporales</taxon>
        <taxon>Gigasporaceae</taxon>
        <taxon>Gigaspora</taxon>
    </lineage>
</organism>
<name>A0A397VCJ7_9GLOM</name>
<dbReference type="EMBL" id="QKWP01000524">
    <property type="protein sequence ID" value="RIB18669.1"/>
    <property type="molecule type" value="Genomic_DNA"/>
</dbReference>
<reference evidence="2 3" key="1">
    <citation type="submission" date="2018-06" db="EMBL/GenBank/DDBJ databases">
        <title>Comparative genomics reveals the genomic features of Rhizophagus irregularis, R. cerebriforme, R. diaphanum and Gigaspora rosea, and their symbiotic lifestyle signature.</title>
        <authorList>
            <person name="Morin E."/>
            <person name="San Clemente H."/>
            <person name="Chen E.C.H."/>
            <person name="De La Providencia I."/>
            <person name="Hainaut M."/>
            <person name="Kuo A."/>
            <person name="Kohler A."/>
            <person name="Murat C."/>
            <person name="Tang N."/>
            <person name="Roy S."/>
            <person name="Loubradou J."/>
            <person name="Henrissat B."/>
            <person name="Grigoriev I.V."/>
            <person name="Corradi N."/>
            <person name="Roux C."/>
            <person name="Martin F.M."/>
        </authorList>
    </citation>
    <scope>NUCLEOTIDE SEQUENCE [LARGE SCALE GENOMIC DNA]</scope>
    <source>
        <strain evidence="2 3">DAOM 194757</strain>
    </source>
</reference>
<sequence length="160" mass="18231">MRQSNSEKKNTKLDEMKKEAVLQIKTTELDDTRNEEKNTKLDDTNDERENHVAKNAEWETPGTKRETLNRTAPTTNEAHTLKWTNIIIHLELQMYNYYSREIGVRASLLSTNSLLDWSKTSRGVFVIVGGSIFGGFGNASECLEALDGIQYSLWSVFIIS</sequence>
<protein>
    <submittedName>
        <fullName evidence="2">Uncharacterized protein</fullName>
    </submittedName>
</protein>
<dbReference type="AlphaFoldDB" id="A0A397VCJ7"/>
<keyword evidence="3" id="KW-1185">Reference proteome</keyword>